<reference evidence="1 2" key="1">
    <citation type="submission" date="2018-09" db="EMBL/GenBank/DDBJ databases">
        <authorList>
            <person name="Zhu H."/>
        </authorList>
    </citation>
    <scope>NUCLEOTIDE SEQUENCE [LARGE SCALE GENOMIC DNA]</scope>
    <source>
        <strain evidence="1 2">K1W22B-8</strain>
    </source>
</reference>
<dbReference type="InterPro" id="IPR027266">
    <property type="entry name" value="TrmE/GcvT-like"/>
</dbReference>
<evidence type="ECO:0000313" key="1">
    <source>
        <dbReference type="EMBL" id="RJF94705.1"/>
    </source>
</evidence>
<dbReference type="Proteomes" id="UP000284605">
    <property type="component" value="Unassembled WGS sequence"/>
</dbReference>
<dbReference type="AlphaFoldDB" id="A0A418WTZ8"/>
<keyword evidence="2" id="KW-1185">Reference proteome</keyword>
<dbReference type="OrthoDB" id="9814782at2"/>
<comment type="caution">
    <text evidence="1">The sequence shown here is derived from an EMBL/GenBank/DDBJ whole genome shotgun (WGS) entry which is preliminary data.</text>
</comment>
<proteinExistence type="predicted"/>
<dbReference type="SUPFAM" id="SSF103025">
    <property type="entry name" value="Folate-binding domain"/>
    <property type="match status" value="1"/>
</dbReference>
<sequence>MLETAQIYGRHGVAEGLAGVTAEVIEGLSIASVAERRHGAAGLAELMAINYGLTLPRRPAHVGAGALGAVAVGPGRWLVLGAPPDLGRSLHGVASVTEQSDGFVPVTLSGPSVLKCLAKGVPLDLHAAAFPPGSAATTIVAHIGVTLWCLDATPRFALLIARSYWVSFMAWLIASGAEFGIEVVPAKGRG</sequence>
<gene>
    <name evidence="1" type="ORF">D3874_02475</name>
</gene>
<dbReference type="Gene3D" id="3.30.70.1520">
    <property type="entry name" value="Heterotetrameric sarcosine oxidase"/>
    <property type="match status" value="1"/>
</dbReference>
<dbReference type="InterPro" id="IPR007375">
    <property type="entry name" value="SoxG"/>
</dbReference>
<dbReference type="RefSeq" id="WP_119776082.1">
    <property type="nucleotide sequence ID" value="NZ_QYUK01000008.1"/>
</dbReference>
<dbReference type="Pfam" id="PF04268">
    <property type="entry name" value="SoxG"/>
    <property type="match status" value="1"/>
</dbReference>
<dbReference type="EMBL" id="QYUK01000008">
    <property type="protein sequence ID" value="RJF94705.1"/>
    <property type="molecule type" value="Genomic_DNA"/>
</dbReference>
<evidence type="ECO:0000313" key="2">
    <source>
        <dbReference type="Proteomes" id="UP000284605"/>
    </source>
</evidence>
<accession>A0A418WTZ8</accession>
<name>A0A418WTZ8_9PROT</name>
<organism evidence="1 2">
    <name type="scientific">Oleomonas cavernae</name>
    <dbReference type="NCBI Taxonomy" id="2320859"/>
    <lineage>
        <taxon>Bacteria</taxon>
        <taxon>Pseudomonadati</taxon>
        <taxon>Pseudomonadota</taxon>
        <taxon>Alphaproteobacteria</taxon>
        <taxon>Acetobacterales</taxon>
        <taxon>Acetobacteraceae</taxon>
        <taxon>Oleomonas</taxon>
    </lineage>
</organism>
<dbReference type="Gene3D" id="3.30.1360.120">
    <property type="entry name" value="Probable tRNA modification gtpase trme, domain 1"/>
    <property type="match status" value="1"/>
</dbReference>
<protein>
    <submittedName>
        <fullName evidence="1">Sarcosine oxidase, gamma subunit</fullName>
    </submittedName>
</protein>